<proteinExistence type="predicted"/>
<dbReference type="Pfam" id="PF12146">
    <property type="entry name" value="Hydrolase_4"/>
    <property type="match status" value="1"/>
</dbReference>
<dbReference type="Gene3D" id="3.30.300.20">
    <property type="match status" value="1"/>
</dbReference>
<dbReference type="EMBL" id="CP017415">
    <property type="protein sequence ID" value="AOU98500.1"/>
    <property type="molecule type" value="Genomic_DNA"/>
</dbReference>
<dbReference type="PANTHER" id="PTHR39624:SF2">
    <property type="entry name" value="OSMC-LIKE PROTEIN"/>
    <property type="match status" value="1"/>
</dbReference>
<dbReference type="InterPro" id="IPR036102">
    <property type="entry name" value="OsmC/Ohrsf"/>
</dbReference>
<feature type="domain" description="Serine aminopeptidase S33" evidence="1">
    <location>
        <begin position="53"/>
        <end position="141"/>
    </location>
</feature>
<gene>
    <name evidence="2" type="ORF">BI364_11535</name>
</gene>
<dbReference type="Pfam" id="PF02566">
    <property type="entry name" value="OsmC"/>
    <property type="match status" value="1"/>
</dbReference>
<dbReference type="Proteomes" id="UP000095401">
    <property type="component" value="Chromosome"/>
</dbReference>
<sequence>MSPQPQRESIQFTNARGERLAGVLHLPAGTPRASVLYAACFTCGKDIPVALRMGNALADAGFAMLRFDLAGLGESEGNFADGSFSAQVEDLLHAAAWLGQQGLPPQLLIGHSIGGGAVLTAAPKLPSVRAVATLAAPAGLDHLAELLRTAAEHREDGSASLMLGGRRFEFAAAFLQDLERHPPFTEVARTLARPLFVLHAPGDDVVPYAHGLALFEAAAEPRSFVSLDGADHLLRRQVDVNYVATLITGWATRHLEPGQLPKAAPQISLDGTEVLVRNRPGQRFTQDIHTPDHHWVADEPAARDGDNLGPAPYPLLLGALGACTAMTLEGYAAHKGWPLTAVTVRLEHRIEAERGAGALAIERHIELEGPLDAAQRTRLLDIANRCPVHRSLSSAPIAIRTELTPGTAEPDA</sequence>
<dbReference type="RefSeq" id="WP_070078860.1">
    <property type="nucleotide sequence ID" value="NZ_CP017415.1"/>
</dbReference>
<dbReference type="SUPFAM" id="SSF53474">
    <property type="entry name" value="alpha/beta-Hydrolases"/>
    <property type="match status" value="1"/>
</dbReference>
<dbReference type="InterPro" id="IPR022742">
    <property type="entry name" value="Hydrolase_4"/>
</dbReference>
<dbReference type="InterPro" id="IPR003718">
    <property type="entry name" value="OsmC/Ohr_fam"/>
</dbReference>
<dbReference type="Gene3D" id="3.40.50.1820">
    <property type="entry name" value="alpha/beta hydrolase"/>
    <property type="match status" value="1"/>
</dbReference>
<accession>A0A1D8IPS2</accession>
<evidence type="ECO:0000259" key="1">
    <source>
        <dbReference type="Pfam" id="PF12146"/>
    </source>
</evidence>
<dbReference type="PANTHER" id="PTHR39624">
    <property type="entry name" value="PROTEIN INVOLVED IN RIMO-MEDIATED BETA-METHYLTHIOLATION OF RIBOSOMAL PROTEIN S12 YCAO"/>
    <property type="match status" value="1"/>
</dbReference>
<dbReference type="KEGG" id="aprs:BI364_11535"/>
<dbReference type="SUPFAM" id="SSF82784">
    <property type="entry name" value="OsmC-like"/>
    <property type="match status" value="1"/>
</dbReference>
<keyword evidence="3" id="KW-1185">Reference proteome</keyword>
<evidence type="ECO:0000313" key="3">
    <source>
        <dbReference type="Proteomes" id="UP000095401"/>
    </source>
</evidence>
<name>A0A1D8IPS2_9GAMM</name>
<evidence type="ECO:0000313" key="2">
    <source>
        <dbReference type="EMBL" id="AOU98500.1"/>
    </source>
</evidence>
<protein>
    <recommendedName>
        <fullName evidence="1">Serine aminopeptidase S33 domain-containing protein</fullName>
    </recommendedName>
</protein>
<dbReference type="InterPro" id="IPR015946">
    <property type="entry name" value="KH_dom-like_a/b"/>
</dbReference>
<dbReference type="InterPro" id="IPR029058">
    <property type="entry name" value="AB_hydrolase_fold"/>
</dbReference>
<organism evidence="2 3">
    <name type="scientific">Acidihalobacter yilgarnensis</name>
    <dbReference type="NCBI Taxonomy" id="2819280"/>
    <lineage>
        <taxon>Bacteria</taxon>
        <taxon>Pseudomonadati</taxon>
        <taxon>Pseudomonadota</taxon>
        <taxon>Gammaproteobacteria</taxon>
        <taxon>Chromatiales</taxon>
        <taxon>Ectothiorhodospiraceae</taxon>
        <taxon>Acidihalobacter</taxon>
    </lineage>
</organism>
<reference evidence="3" key="1">
    <citation type="submission" date="2016-09" db="EMBL/GenBank/DDBJ databases">
        <title>Acidihalobacter prosperus F5.</title>
        <authorList>
            <person name="Khaleque H.N."/>
            <person name="Ramsay J.P."/>
            <person name="Kaksonen A.H."/>
            <person name="Boxall N.J."/>
            <person name="Watkin E.L.J."/>
        </authorList>
    </citation>
    <scope>NUCLEOTIDE SEQUENCE [LARGE SCALE GENOMIC DNA]</scope>
    <source>
        <strain evidence="3">F5</strain>
    </source>
</reference>
<dbReference type="AlphaFoldDB" id="A0A1D8IPS2"/>